<evidence type="ECO:0000256" key="5">
    <source>
        <dbReference type="ARBA" id="ARBA00022737"/>
    </source>
</evidence>
<keyword evidence="7 8" id="KW-0472">Membrane</keyword>
<sequence length="157" mass="17042">MVNFSGAVSGFVAGTITTPLDVVKTYLQTQKMQTGTTFVDNSKLPNIQAIPASSKPFGLAGIVASQQRNLSAELLNSRQFNTSTMARNLSKQIPSSKIPSTPAVYPGVISAFRGIYRRSGVSGLFYGVGPRSFWCGMQSMIMFCIYESLINVLKEEQ</sequence>
<keyword evidence="3 9" id="KW-0813">Transport</keyword>
<dbReference type="PANTHER" id="PTHR45667">
    <property type="entry name" value="S-ADENOSYLMETHIONINE MITOCHONDRIAL CARRIER PROTEIN"/>
    <property type="match status" value="1"/>
</dbReference>
<dbReference type="AlphaFoldDB" id="A0AAD5U0D2"/>
<evidence type="ECO:0000256" key="6">
    <source>
        <dbReference type="ARBA" id="ARBA00022989"/>
    </source>
</evidence>
<keyword evidence="4 8" id="KW-0812">Transmembrane</keyword>
<keyword evidence="11" id="KW-1185">Reference proteome</keyword>
<evidence type="ECO:0000313" key="10">
    <source>
        <dbReference type="EMBL" id="KAJ3215438.1"/>
    </source>
</evidence>
<dbReference type="InterPro" id="IPR018108">
    <property type="entry name" value="MCP_transmembrane"/>
</dbReference>
<proteinExistence type="inferred from homology"/>
<comment type="subcellular location">
    <subcellularLocation>
        <location evidence="1">Membrane</location>
        <topology evidence="1">Multi-pass membrane protein</topology>
    </subcellularLocation>
</comment>
<evidence type="ECO:0000256" key="1">
    <source>
        <dbReference type="ARBA" id="ARBA00004141"/>
    </source>
</evidence>
<dbReference type="EMBL" id="JADGJW010000543">
    <property type="protein sequence ID" value="KAJ3215438.1"/>
    <property type="molecule type" value="Genomic_DNA"/>
</dbReference>
<accession>A0AAD5U0D2</accession>
<evidence type="ECO:0000256" key="7">
    <source>
        <dbReference type="ARBA" id="ARBA00023136"/>
    </source>
</evidence>
<dbReference type="Pfam" id="PF00153">
    <property type="entry name" value="Mito_carr"/>
    <property type="match status" value="2"/>
</dbReference>
<keyword evidence="5" id="KW-0677">Repeat</keyword>
<evidence type="ECO:0000256" key="3">
    <source>
        <dbReference type="ARBA" id="ARBA00022448"/>
    </source>
</evidence>
<dbReference type="SUPFAM" id="SSF103506">
    <property type="entry name" value="Mitochondrial carrier"/>
    <property type="match status" value="1"/>
</dbReference>
<dbReference type="InterPro" id="IPR023395">
    <property type="entry name" value="MCP_dom_sf"/>
</dbReference>
<dbReference type="PROSITE" id="PS50920">
    <property type="entry name" value="SOLCAR"/>
    <property type="match status" value="1"/>
</dbReference>
<evidence type="ECO:0000256" key="9">
    <source>
        <dbReference type="RuleBase" id="RU000488"/>
    </source>
</evidence>
<dbReference type="GO" id="GO:0016020">
    <property type="term" value="C:membrane"/>
    <property type="evidence" value="ECO:0007669"/>
    <property type="project" value="UniProtKB-SubCell"/>
</dbReference>
<feature type="repeat" description="Solcar" evidence="8">
    <location>
        <begin position="1"/>
        <end position="152"/>
    </location>
</feature>
<dbReference type="Proteomes" id="UP001211065">
    <property type="component" value="Unassembled WGS sequence"/>
</dbReference>
<evidence type="ECO:0000256" key="4">
    <source>
        <dbReference type="ARBA" id="ARBA00022692"/>
    </source>
</evidence>
<comment type="caution">
    <text evidence="10">The sequence shown here is derived from an EMBL/GenBank/DDBJ whole genome shotgun (WGS) entry which is preliminary data.</text>
</comment>
<evidence type="ECO:0000256" key="8">
    <source>
        <dbReference type="PROSITE-ProRule" id="PRU00282"/>
    </source>
</evidence>
<comment type="similarity">
    <text evidence="2 9">Belongs to the mitochondrial carrier (TC 2.A.29) family.</text>
</comment>
<keyword evidence="6" id="KW-1133">Transmembrane helix</keyword>
<name>A0AAD5U0D2_9FUNG</name>
<evidence type="ECO:0000256" key="2">
    <source>
        <dbReference type="ARBA" id="ARBA00006375"/>
    </source>
</evidence>
<evidence type="ECO:0000313" key="11">
    <source>
        <dbReference type="Proteomes" id="UP001211065"/>
    </source>
</evidence>
<protein>
    <submittedName>
        <fullName evidence="10">Uncharacterized protein</fullName>
    </submittedName>
</protein>
<organism evidence="10 11">
    <name type="scientific">Clydaea vesicula</name>
    <dbReference type="NCBI Taxonomy" id="447962"/>
    <lineage>
        <taxon>Eukaryota</taxon>
        <taxon>Fungi</taxon>
        <taxon>Fungi incertae sedis</taxon>
        <taxon>Chytridiomycota</taxon>
        <taxon>Chytridiomycota incertae sedis</taxon>
        <taxon>Chytridiomycetes</taxon>
        <taxon>Lobulomycetales</taxon>
        <taxon>Lobulomycetaceae</taxon>
        <taxon>Clydaea</taxon>
    </lineage>
</organism>
<reference evidence="10" key="1">
    <citation type="submission" date="2020-05" db="EMBL/GenBank/DDBJ databases">
        <title>Phylogenomic resolution of chytrid fungi.</title>
        <authorList>
            <person name="Stajich J.E."/>
            <person name="Amses K."/>
            <person name="Simmons R."/>
            <person name="Seto K."/>
            <person name="Myers J."/>
            <person name="Bonds A."/>
            <person name="Quandt C.A."/>
            <person name="Barry K."/>
            <person name="Liu P."/>
            <person name="Grigoriev I."/>
            <person name="Longcore J.E."/>
            <person name="James T.Y."/>
        </authorList>
    </citation>
    <scope>NUCLEOTIDE SEQUENCE</scope>
    <source>
        <strain evidence="10">JEL0476</strain>
    </source>
</reference>
<gene>
    <name evidence="10" type="ORF">HK099_006370</name>
</gene>
<dbReference type="Gene3D" id="1.50.40.10">
    <property type="entry name" value="Mitochondrial carrier domain"/>
    <property type="match status" value="1"/>
</dbReference>